<evidence type="ECO:0000256" key="5">
    <source>
        <dbReference type="ARBA" id="ARBA00023163"/>
    </source>
</evidence>
<dbReference type="Pfam" id="PF02954">
    <property type="entry name" value="HTH_8"/>
    <property type="match status" value="1"/>
</dbReference>
<keyword evidence="3" id="KW-0805">Transcription regulation</keyword>
<evidence type="ECO:0000259" key="8">
    <source>
        <dbReference type="PROSITE" id="PS50110"/>
    </source>
</evidence>
<evidence type="ECO:0000256" key="3">
    <source>
        <dbReference type="ARBA" id="ARBA00023015"/>
    </source>
</evidence>
<comment type="caution">
    <text evidence="9">The sequence shown here is derived from an EMBL/GenBank/DDBJ whole genome shotgun (WGS) entry which is preliminary data.</text>
</comment>
<protein>
    <recommendedName>
        <fullName evidence="11">Fis family transcriptional regulator</fullName>
    </recommendedName>
</protein>
<evidence type="ECO:0000256" key="2">
    <source>
        <dbReference type="ARBA" id="ARBA00022840"/>
    </source>
</evidence>
<evidence type="ECO:0000256" key="1">
    <source>
        <dbReference type="ARBA" id="ARBA00022741"/>
    </source>
</evidence>
<dbReference type="GO" id="GO:0005524">
    <property type="term" value="F:ATP binding"/>
    <property type="evidence" value="ECO:0007669"/>
    <property type="project" value="UniProtKB-KW"/>
</dbReference>
<dbReference type="InterPro" id="IPR058031">
    <property type="entry name" value="AAA_lid_NorR"/>
</dbReference>
<proteinExistence type="predicted"/>
<evidence type="ECO:0000256" key="6">
    <source>
        <dbReference type="PROSITE-ProRule" id="PRU00169"/>
    </source>
</evidence>
<evidence type="ECO:0000259" key="7">
    <source>
        <dbReference type="PROSITE" id="PS50045"/>
    </source>
</evidence>
<dbReference type="InterPro" id="IPR002078">
    <property type="entry name" value="Sigma_54_int"/>
</dbReference>
<dbReference type="PROSITE" id="PS00675">
    <property type="entry name" value="SIGMA54_INTERACT_1"/>
    <property type="match status" value="1"/>
</dbReference>
<dbReference type="PROSITE" id="PS50045">
    <property type="entry name" value="SIGMA54_INTERACT_4"/>
    <property type="match status" value="1"/>
</dbReference>
<name>A0A1F4Q3Y8_UNCSA</name>
<dbReference type="Pfam" id="PF00072">
    <property type="entry name" value="Response_reg"/>
    <property type="match status" value="1"/>
</dbReference>
<dbReference type="FunFam" id="3.40.50.300:FF:000006">
    <property type="entry name" value="DNA-binding transcriptional regulator NtrC"/>
    <property type="match status" value="1"/>
</dbReference>
<dbReference type="InterPro" id="IPR025662">
    <property type="entry name" value="Sigma_54_int_dom_ATP-bd_1"/>
</dbReference>
<dbReference type="GO" id="GO:0006355">
    <property type="term" value="P:regulation of DNA-templated transcription"/>
    <property type="evidence" value="ECO:0007669"/>
    <property type="project" value="InterPro"/>
</dbReference>
<feature type="domain" description="Sigma-54 factor interaction" evidence="7">
    <location>
        <begin position="145"/>
        <end position="374"/>
    </location>
</feature>
<keyword evidence="6" id="KW-0597">Phosphoprotein</keyword>
<keyword evidence="1" id="KW-0547">Nucleotide-binding</keyword>
<keyword evidence="5" id="KW-0804">Transcription</keyword>
<dbReference type="Gene3D" id="3.40.50.2300">
    <property type="match status" value="1"/>
</dbReference>
<dbReference type="SMART" id="SM00382">
    <property type="entry name" value="AAA"/>
    <property type="match status" value="1"/>
</dbReference>
<dbReference type="Proteomes" id="UP000178724">
    <property type="component" value="Unassembled WGS sequence"/>
</dbReference>
<dbReference type="PRINTS" id="PR01590">
    <property type="entry name" value="HTHFIS"/>
</dbReference>
<dbReference type="InterPro" id="IPR025943">
    <property type="entry name" value="Sigma_54_int_dom_ATP-bd_2"/>
</dbReference>
<dbReference type="GO" id="GO:0000160">
    <property type="term" value="P:phosphorelay signal transduction system"/>
    <property type="evidence" value="ECO:0007669"/>
    <property type="project" value="InterPro"/>
</dbReference>
<dbReference type="InterPro" id="IPR027417">
    <property type="entry name" value="P-loop_NTPase"/>
</dbReference>
<dbReference type="PROSITE" id="PS50110">
    <property type="entry name" value="RESPONSE_REGULATORY"/>
    <property type="match status" value="1"/>
</dbReference>
<dbReference type="Gene3D" id="1.10.8.60">
    <property type="match status" value="1"/>
</dbReference>
<dbReference type="Pfam" id="PF00158">
    <property type="entry name" value="Sigma54_activat"/>
    <property type="match status" value="1"/>
</dbReference>
<gene>
    <name evidence="9" type="ORF">A2625_03255</name>
</gene>
<dbReference type="SUPFAM" id="SSF52172">
    <property type="entry name" value="CheY-like"/>
    <property type="match status" value="1"/>
</dbReference>
<dbReference type="PROSITE" id="PS00688">
    <property type="entry name" value="SIGMA54_INTERACT_3"/>
    <property type="match status" value="1"/>
</dbReference>
<sequence>MNSQKQVILAVDDEADMLETYRGILGKKFDLLTAASGHEALDILKKQEIPLVLLDIKMPKMNGLEILKKIKAMELEADIIMVTASKDVAPAVEAMKLGAVDYVTKPFEVKELQIVIEKALEKRGLVRENLYLKDALKDATEYCDLIGQTPVMQKLFETISRVAPADSTVLVHGESGTGKELVARAIHKKSKRAQQPFVTVNCAAIPENLLESELFGHERGSFTGALERRLGKFELADGGTLFLDEIGCMPAAMQAKLLRVLEDRIIERLGGEKGLPVDVRIVSATNIDFQKEIKDGKFRHDLYYRLNVIPIDLAPLRERKADIGLFVKYFLGKFNKTLNKSVKSFSGGALKAMQNYDWPGNVRELQNLIERVVVLASGPTVTEKDLPFAPAIKVESAPVELTGAVGKLNDRLANYEKELIIKALADCADNRTRAAELLGIPRSSLNSKLSTLGLA</sequence>
<feature type="modified residue" description="4-aspartylphosphate" evidence="6">
    <location>
        <position position="55"/>
    </location>
</feature>
<dbReference type="PANTHER" id="PTHR32071:SF113">
    <property type="entry name" value="ALGINATE BIOSYNTHESIS TRANSCRIPTIONAL REGULATORY PROTEIN ALGB"/>
    <property type="match status" value="1"/>
</dbReference>
<dbReference type="CDD" id="cd00009">
    <property type="entry name" value="AAA"/>
    <property type="match status" value="1"/>
</dbReference>
<dbReference type="PROSITE" id="PS00676">
    <property type="entry name" value="SIGMA54_INTERACT_2"/>
    <property type="match status" value="1"/>
</dbReference>
<dbReference type="SUPFAM" id="SSF52540">
    <property type="entry name" value="P-loop containing nucleoside triphosphate hydrolases"/>
    <property type="match status" value="1"/>
</dbReference>
<organism evidence="9 10">
    <name type="scientific">candidate division WOR-1 bacterium RIFCSPHIGHO2_01_FULL_53_15</name>
    <dbReference type="NCBI Taxonomy" id="1802564"/>
    <lineage>
        <taxon>Bacteria</taxon>
        <taxon>Bacillati</taxon>
        <taxon>Saganbacteria</taxon>
    </lineage>
</organism>
<accession>A0A1F4Q3Y8</accession>
<dbReference type="GO" id="GO:0043565">
    <property type="term" value="F:sequence-specific DNA binding"/>
    <property type="evidence" value="ECO:0007669"/>
    <property type="project" value="InterPro"/>
</dbReference>
<dbReference type="SUPFAM" id="SSF46689">
    <property type="entry name" value="Homeodomain-like"/>
    <property type="match status" value="1"/>
</dbReference>
<dbReference type="InterPro" id="IPR011006">
    <property type="entry name" value="CheY-like_superfamily"/>
</dbReference>
<dbReference type="EMBL" id="METM01000007">
    <property type="protein sequence ID" value="OGB90546.1"/>
    <property type="molecule type" value="Genomic_DNA"/>
</dbReference>
<dbReference type="InterPro" id="IPR002197">
    <property type="entry name" value="HTH_Fis"/>
</dbReference>
<dbReference type="PANTHER" id="PTHR32071">
    <property type="entry name" value="TRANSCRIPTIONAL REGULATORY PROTEIN"/>
    <property type="match status" value="1"/>
</dbReference>
<feature type="domain" description="Response regulatory" evidence="8">
    <location>
        <begin position="7"/>
        <end position="120"/>
    </location>
</feature>
<evidence type="ECO:0000313" key="10">
    <source>
        <dbReference type="Proteomes" id="UP000178724"/>
    </source>
</evidence>
<evidence type="ECO:0000313" key="9">
    <source>
        <dbReference type="EMBL" id="OGB90546.1"/>
    </source>
</evidence>
<dbReference type="InterPro" id="IPR001789">
    <property type="entry name" value="Sig_transdc_resp-reg_receiver"/>
</dbReference>
<dbReference type="Gene3D" id="1.10.10.60">
    <property type="entry name" value="Homeodomain-like"/>
    <property type="match status" value="1"/>
</dbReference>
<dbReference type="InterPro" id="IPR009057">
    <property type="entry name" value="Homeodomain-like_sf"/>
</dbReference>
<dbReference type="InterPro" id="IPR025944">
    <property type="entry name" value="Sigma_54_int_dom_CS"/>
</dbReference>
<evidence type="ECO:0000256" key="4">
    <source>
        <dbReference type="ARBA" id="ARBA00023125"/>
    </source>
</evidence>
<dbReference type="InterPro" id="IPR003593">
    <property type="entry name" value="AAA+_ATPase"/>
</dbReference>
<reference evidence="9 10" key="1">
    <citation type="journal article" date="2016" name="Nat. Commun.">
        <title>Thousands of microbial genomes shed light on interconnected biogeochemical processes in an aquifer system.</title>
        <authorList>
            <person name="Anantharaman K."/>
            <person name="Brown C.T."/>
            <person name="Hug L.A."/>
            <person name="Sharon I."/>
            <person name="Castelle C.J."/>
            <person name="Probst A.J."/>
            <person name="Thomas B.C."/>
            <person name="Singh A."/>
            <person name="Wilkins M.J."/>
            <person name="Karaoz U."/>
            <person name="Brodie E.L."/>
            <person name="Williams K.H."/>
            <person name="Hubbard S.S."/>
            <person name="Banfield J.F."/>
        </authorList>
    </citation>
    <scope>NUCLEOTIDE SEQUENCE [LARGE SCALE GENOMIC DNA]</scope>
</reference>
<dbReference type="AlphaFoldDB" id="A0A1F4Q3Y8"/>
<dbReference type="SMART" id="SM00448">
    <property type="entry name" value="REC"/>
    <property type="match status" value="1"/>
</dbReference>
<dbReference type="Gene3D" id="3.40.50.300">
    <property type="entry name" value="P-loop containing nucleotide triphosphate hydrolases"/>
    <property type="match status" value="1"/>
</dbReference>
<keyword evidence="4" id="KW-0238">DNA-binding</keyword>
<dbReference type="Pfam" id="PF25601">
    <property type="entry name" value="AAA_lid_14"/>
    <property type="match status" value="1"/>
</dbReference>
<evidence type="ECO:0008006" key="11">
    <source>
        <dbReference type="Google" id="ProtNLM"/>
    </source>
</evidence>
<keyword evidence="2" id="KW-0067">ATP-binding</keyword>